<evidence type="ECO:0000313" key="7">
    <source>
        <dbReference type="EMBL" id="AGK62050.1"/>
    </source>
</evidence>
<dbReference type="STRING" id="387631.Asulf_02091"/>
<dbReference type="eggNOG" id="arCOG00307">
    <property type="taxonomic scope" value="Archaea"/>
</dbReference>
<dbReference type="Gene3D" id="3.20.20.140">
    <property type="entry name" value="Metal-dependent hydrolases"/>
    <property type="match status" value="1"/>
</dbReference>
<dbReference type="HOGENOM" id="CLU_1369450_0_0_2"/>
<keyword evidence="4 6" id="KW-0255">Endonuclease</keyword>
<dbReference type="InterPro" id="IPR016195">
    <property type="entry name" value="Pol/histidinol_Pase-like"/>
</dbReference>
<dbReference type="HAMAP" id="MF_00756">
    <property type="entry name" value="RNase_P_3"/>
    <property type="match status" value="1"/>
</dbReference>
<dbReference type="OrthoDB" id="50463at2157"/>
<proteinExistence type="inferred from homology"/>
<dbReference type="InterPro" id="IPR023539">
    <property type="entry name" value="RNase_P_comp-3_arc"/>
</dbReference>
<sequence>MDFKMDFKSIKPDLLRFKPKREELELMGFDSCLFLTKEFDEDSALDFAFPAYFIECDDTNSLKKELRKASKSWIVAVKSNNVSVIREAISRKKVDLIVDSFHVMDYISLKLCAEKNVAVEIPMYRFIHSRGYRRARLIESMINVIKIAKKHSTNLVLSSGAGEFCEMRHIKQLKTFFTYFGADFSRSLENLRAVIRRYYDSEYLLDGLEIVSC</sequence>
<dbReference type="GO" id="GO:0004526">
    <property type="term" value="F:ribonuclease P activity"/>
    <property type="evidence" value="ECO:0007669"/>
    <property type="project" value="UniProtKB-UniRule"/>
</dbReference>
<accession>N0BNZ1</accession>
<comment type="subunit">
    <text evidence="6">Consists of a catalytic RNA component and at least 4-5 protein subunits.</text>
</comment>
<dbReference type="EMBL" id="CP005290">
    <property type="protein sequence ID" value="AGK62050.1"/>
    <property type="molecule type" value="Genomic_DNA"/>
</dbReference>
<dbReference type="KEGG" id="ast:Asulf_02091"/>
<dbReference type="GO" id="GO:0001682">
    <property type="term" value="P:tRNA 5'-leader removal"/>
    <property type="evidence" value="ECO:0007669"/>
    <property type="project" value="UniProtKB-UniRule"/>
</dbReference>
<dbReference type="Proteomes" id="UP000013307">
    <property type="component" value="Chromosome"/>
</dbReference>
<comment type="subcellular location">
    <subcellularLocation>
        <location evidence="6">Cytoplasm</location>
    </subcellularLocation>
</comment>
<comment type="similarity">
    <text evidence="6">Belongs to the eukaryotic/archaeal RNase P protein component 3 family.</text>
</comment>
<keyword evidence="1 6" id="KW-0963">Cytoplasm</keyword>
<protein>
    <recommendedName>
        <fullName evidence="6">Ribonuclease P protein component 3</fullName>
        <shortName evidence="6">RNase P component 3</shortName>
        <ecNumber evidence="6">3.1.26.5</ecNumber>
    </recommendedName>
    <alternativeName>
        <fullName evidence="6">Rpp30</fullName>
    </alternativeName>
</protein>
<keyword evidence="8" id="KW-1185">Reference proteome</keyword>
<gene>
    <name evidence="6" type="primary">rnp3</name>
    <name evidence="7" type="ORF">Asulf_02091</name>
</gene>
<dbReference type="RefSeq" id="WP_015591646.1">
    <property type="nucleotide sequence ID" value="NC_021169.1"/>
</dbReference>
<dbReference type="AlphaFoldDB" id="N0BNZ1"/>
<reference evidence="7 8" key="1">
    <citation type="journal article" date="2013" name="Genome Announc.">
        <title>Complete Genome Sequence of the Thermophilic and Facultatively Chemolithoautotrophic Sulfate Reducer Archaeoglobus sulfaticallidus Strain PM70-1T.</title>
        <authorList>
            <person name="Stokke R."/>
            <person name="Hocking W.P."/>
            <person name="Steinsbu B.O."/>
            <person name="Steen I.H."/>
        </authorList>
    </citation>
    <scope>NUCLEOTIDE SEQUENCE [LARGE SCALE GENOMIC DNA]</scope>
    <source>
        <strain evidence="7">PM70-1</strain>
    </source>
</reference>
<keyword evidence="2 6" id="KW-0819">tRNA processing</keyword>
<dbReference type="SUPFAM" id="SSF89550">
    <property type="entry name" value="PHP domain-like"/>
    <property type="match status" value="1"/>
</dbReference>
<dbReference type="Pfam" id="PF01876">
    <property type="entry name" value="RNase_P_p30"/>
    <property type="match status" value="1"/>
</dbReference>
<dbReference type="GO" id="GO:0030677">
    <property type="term" value="C:ribonuclease P complex"/>
    <property type="evidence" value="ECO:0007669"/>
    <property type="project" value="UniProtKB-UniRule"/>
</dbReference>
<name>N0BNZ1_9EURY</name>
<organism evidence="7 8">
    <name type="scientific">Archaeoglobus sulfaticallidus PM70-1</name>
    <dbReference type="NCBI Taxonomy" id="387631"/>
    <lineage>
        <taxon>Archaea</taxon>
        <taxon>Methanobacteriati</taxon>
        <taxon>Methanobacteriota</taxon>
        <taxon>Archaeoglobi</taxon>
        <taxon>Archaeoglobales</taxon>
        <taxon>Archaeoglobaceae</taxon>
        <taxon>Archaeoglobus</taxon>
    </lineage>
</organism>
<comment type="catalytic activity">
    <reaction evidence="6">
        <text>Endonucleolytic cleavage of RNA, removing 5'-extranucleotides from tRNA precursor.</text>
        <dbReference type="EC" id="3.1.26.5"/>
    </reaction>
</comment>
<dbReference type="GO" id="GO:0005737">
    <property type="term" value="C:cytoplasm"/>
    <property type="evidence" value="ECO:0007669"/>
    <property type="project" value="UniProtKB-SubCell"/>
</dbReference>
<dbReference type="EC" id="3.1.26.5" evidence="6"/>
<evidence type="ECO:0000313" key="8">
    <source>
        <dbReference type="Proteomes" id="UP000013307"/>
    </source>
</evidence>
<evidence type="ECO:0000256" key="5">
    <source>
        <dbReference type="ARBA" id="ARBA00022801"/>
    </source>
</evidence>
<evidence type="ECO:0000256" key="1">
    <source>
        <dbReference type="ARBA" id="ARBA00022490"/>
    </source>
</evidence>
<comment type="function">
    <text evidence="6">Part of ribonuclease P, a protein complex that generates mature tRNA molecules by cleaving their 5'-ends.</text>
</comment>
<keyword evidence="3 6" id="KW-0540">Nuclease</keyword>
<dbReference type="GeneID" id="15393725"/>
<keyword evidence="5 6" id="KW-0378">Hydrolase</keyword>
<evidence type="ECO:0000256" key="3">
    <source>
        <dbReference type="ARBA" id="ARBA00022722"/>
    </source>
</evidence>
<evidence type="ECO:0000256" key="2">
    <source>
        <dbReference type="ARBA" id="ARBA00022694"/>
    </source>
</evidence>
<dbReference type="InterPro" id="IPR002738">
    <property type="entry name" value="RNase_P_p30"/>
</dbReference>
<evidence type="ECO:0000256" key="6">
    <source>
        <dbReference type="HAMAP-Rule" id="MF_00756"/>
    </source>
</evidence>
<evidence type="ECO:0000256" key="4">
    <source>
        <dbReference type="ARBA" id="ARBA00022759"/>
    </source>
</evidence>